<proteinExistence type="predicted"/>
<dbReference type="Pfam" id="PF07715">
    <property type="entry name" value="Plug"/>
    <property type="match status" value="1"/>
</dbReference>
<dbReference type="SUPFAM" id="SSF56935">
    <property type="entry name" value="Porins"/>
    <property type="match status" value="1"/>
</dbReference>
<evidence type="ECO:0000256" key="3">
    <source>
        <dbReference type="ARBA" id="ARBA00023237"/>
    </source>
</evidence>
<dbReference type="GO" id="GO:0009279">
    <property type="term" value="C:cell outer membrane"/>
    <property type="evidence" value="ECO:0007669"/>
    <property type="project" value="UniProtKB-SubCell"/>
</dbReference>
<keyword evidence="4" id="KW-0732">Signal</keyword>
<dbReference type="InterPro" id="IPR036942">
    <property type="entry name" value="Beta-barrel_TonB_sf"/>
</dbReference>
<keyword evidence="3" id="KW-0998">Cell outer membrane</keyword>
<dbReference type="AlphaFoldDB" id="A0A7V4XS73"/>
<feature type="signal peptide" evidence="4">
    <location>
        <begin position="1"/>
        <end position="28"/>
    </location>
</feature>
<dbReference type="InterPro" id="IPR012910">
    <property type="entry name" value="Plug_dom"/>
</dbReference>
<evidence type="ECO:0000259" key="5">
    <source>
        <dbReference type="Pfam" id="PF07715"/>
    </source>
</evidence>
<sequence>MSFSTLARKVLALSLLCFPFLLAAHAWAQTTSALSATLNGAVTDNTGAVIPGAKVSIRNTAGGHARNAVTDDSGNFAFQNLPDGNYTVTVQAKGFAVSRQTAHLASGVPVSLSFALKVGAATQTVTVQATGPISTPTTLQTTVSRATFSKIPLESNTSAISSLVTLTTPGVTADSNGMIHGMGDHAENTYSVDGEQITDQMSKTFSNQLPSSAIASVQVISGAPPAQYGDKTSLVIKVTTRSGEGVTKPTGSIHSSYGSFGTATTGFDLSYGGHNWGNFVEIDGLNSGRFLDSPEHAVIHDKGNQENIFDRVDLQFDSHDSLRLDLNYSHSWFQTPNTYDNLNVQNVVSGGAGPNPVLANVGNADQRAKIGTFDLSPTYTRLLSNNAVLTFGVYVRRNTFSYYPSNNPLADLGPPNLQQESISQQRSLLNAGADTSLTWTHGIHTVLAGANYNSAFLNEHFHLGIVSNLLNAPCVDASGNPVYGYATPANCPGADAPNPAYKPVLAPYDLTRGGGLYTFNGHADVKTLGLYVEDQIKSGPWFANIGMRGDIYRGLSDASQAEPRVNVAYTIARTGTVVRASYARTLETPYDENLVLSSEGCANAVLSPLLGCSSQFITPLEAGARNETHAGLEQHFGHHLNVSADYIWKYTQNGGDFSVLGNTPITFPIDWHNSKITGVAGRVDLVNFHRLLAYMAFSSVAARFFPPQVAGAGATVGQTGLPFRIDHDEAFNQTTHLQYSLPLPTNPWIGFNWRYDSGEVAGAVPCYNPLSNDPNSSCADTSTTLNGMPAIRLSSLTADEEFEAGLICNGVKATPGHPLPAVCPANELTSSLVKIPAPGTGDNDHNPPRVAPRSVFDLSLGDDNLFVHGDTHWSVQLTGVNIANKYALYNFLSTFSGTHYLTPRSLTAQIGFHF</sequence>
<organism evidence="6">
    <name type="scientific">Acidobacterium capsulatum</name>
    <dbReference type="NCBI Taxonomy" id="33075"/>
    <lineage>
        <taxon>Bacteria</taxon>
        <taxon>Pseudomonadati</taxon>
        <taxon>Acidobacteriota</taxon>
        <taxon>Terriglobia</taxon>
        <taxon>Terriglobales</taxon>
        <taxon>Acidobacteriaceae</taxon>
        <taxon>Acidobacterium</taxon>
    </lineage>
</organism>
<dbReference type="EMBL" id="DTKL01000032">
    <property type="protein sequence ID" value="HGY94177.1"/>
    <property type="molecule type" value="Genomic_DNA"/>
</dbReference>
<keyword evidence="2" id="KW-0472">Membrane</keyword>
<name>A0A7V4XS73_9BACT</name>
<evidence type="ECO:0000256" key="4">
    <source>
        <dbReference type="SAM" id="SignalP"/>
    </source>
</evidence>
<comment type="caution">
    <text evidence="6">The sequence shown here is derived from an EMBL/GenBank/DDBJ whole genome shotgun (WGS) entry which is preliminary data.</text>
</comment>
<evidence type="ECO:0000256" key="2">
    <source>
        <dbReference type="ARBA" id="ARBA00023136"/>
    </source>
</evidence>
<protein>
    <submittedName>
        <fullName evidence="6">TonB-dependent receptor</fullName>
    </submittedName>
</protein>
<feature type="domain" description="TonB-dependent receptor plug" evidence="5">
    <location>
        <begin position="141"/>
        <end position="231"/>
    </location>
</feature>
<keyword evidence="6" id="KW-0675">Receptor</keyword>
<feature type="chain" id="PRO_5031312034" evidence="4">
    <location>
        <begin position="29"/>
        <end position="914"/>
    </location>
</feature>
<dbReference type="Gene3D" id="2.40.170.20">
    <property type="entry name" value="TonB-dependent receptor, beta-barrel domain"/>
    <property type="match status" value="1"/>
</dbReference>
<dbReference type="Pfam" id="PF13620">
    <property type="entry name" value="CarboxypepD_reg"/>
    <property type="match status" value="1"/>
</dbReference>
<dbReference type="InterPro" id="IPR037066">
    <property type="entry name" value="Plug_dom_sf"/>
</dbReference>
<reference evidence="6" key="1">
    <citation type="journal article" date="2020" name="mSystems">
        <title>Genome- and Community-Level Interaction Insights into Carbon Utilization and Element Cycling Functions of Hydrothermarchaeota in Hydrothermal Sediment.</title>
        <authorList>
            <person name="Zhou Z."/>
            <person name="Liu Y."/>
            <person name="Xu W."/>
            <person name="Pan J."/>
            <person name="Luo Z.H."/>
            <person name="Li M."/>
        </authorList>
    </citation>
    <scope>NUCLEOTIDE SEQUENCE [LARGE SCALE GENOMIC DNA]</scope>
    <source>
        <strain evidence="6">SpSt-855</strain>
    </source>
</reference>
<dbReference type="Gene3D" id="2.170.130.10">
    <property type="entry name" value="TonB-dependent receptor, plug domain"/>
    <property type="match status" value="1"/>
</dbReference>
<accession>A0A7V4XS73</accession>
<comment type="subcellular location">
    <subcellularLocation>
        <location evidence="1">Cell outer membrane</location>
    </subcellularLocation>
</comment>
<gene>
    <name evidence="6" type="ORF">ENW50_05765</name>
</gene>
<dbReference type="SUPFAM" id="SSF49464">
    <property type="entry name" value="Carboxypeptidase regulatory domain-like"/>
    <property type="match status" value="1"/>
</dbReference>
<dbReference type="InterPro" id="IPR008969">
    <property type="entry name" value="CarboxyPept-like_regulatory"/>
</dbReference>
<dbReference type="Gene3D" id="2.60.40.1120">
    <property type="entry name" value="Carboxypeptidase-like, regulatory domain"/>
    <property type="match status" value="1"/>
</dbReference>
<evidence type="ECO:0000256" key="1">
    <source>
        <dbReference type="ARBA" id="ARBA00004442"/>
    </source>
</evidence>
<evidence type="ECO:0000313" key="6">
    <source>
        <dbReference type="EMBL" id="HGY94177.1"/>
    </source>
</evidence>